<dbReference type="HAMAP" id="MF_01987">
    <property type="entry name" value="Ribokinase"/>
    <property type="match status" value="1"/>
</dbReference>
<feature type="binding site" evidence="12">
    <location>
        <position position="248"/>
    </location>
    <ligand>
        <name>K(+)</name>
        <dbReference type="ChEBI" id="CHEBI:29103"/>
    </ligand>
</feature>
<feature type="active site" description="Proton acceptor" evidence="12">
    <location>
        <position position="254"/>
    </location>
</feature>
<feature type="binding site" evidence="12">
    <location>
        <position position="287"/>
    </location>
    <ligand>
        <name>K(+)</name>
        <dbReference type="ChEBI" id="CHEBI:29103"/>
    </ligand>
</feature>
<feature type="binding site" evidence="12">
    <location>
        <begin position="12"/>
        <end position="14"/>
    </location>
    <ligand>
        <name>substrate</name>
    </ligand>
</feature>
<protein>
    <recommendedName>
        <fullName evidence="3 12">Ribokinase</fullName>
        <shortName evidence="12">RK</shortName>
        <ecNumber evidence="2 12">2.7.1.15</ecNumber>
    </recommendedName>
</protein>
<feature type="binding site" evidence="12">
    <location>
        <position position="250"/>
    </location>
    <ligand>
        <name>K(+)</name>
        <dbReference type="ChEBI" id="CHEBI:29103"/>
    </ligand>
</feature>
<evidence type="ECO:0000256" key="10">
    <source>
        <dbReference type="ARBA" id="ARBA00022958"/>
    </source>
</evidence>
<evidence type="ECO:0000256" key="9">
    <source>
        <dbReference type="ARBA" id="ARBA00022842"/>
    </source>
</evidence>
<evidence type="ECO:0000313" key="14">
    <source>
        <dbReference type="EMBL" id="UJF35295.1"/>
    </source>
</evidence>
<comment type="pathway">
    <text evidence="12">Carbohydrate metabolism; D-ribose degradation; D-ribose 5-phosphate from beta-D-ribopyranose: step 2/2.</text>
</comment>
<feature type="binding site" evidence="12">
    <location>
        <begin position="222"/>
        <end position="227"/>
    </location>
    <ligand>
        <name>ATP</name>
        <dbReference type="ChEBI" id="CHEBI:30616"/>
    </ligand>
</feature>
<evidence type="ECO:0000256" key="12">
    <source>
        <dbReference type="HAMAP-Rule" id="MF_01987"/>
    </source>
</evidence>
<dbReference type="NCBIfam" id="TIGR02152">
    <property type="entry name" value="D_ribokin_bact"/>
    <property type="match status" value="1"/>
</dbReference>
<dbReference type="Proteomes" id="UP001649230">
    <property type="component" value="Chromosome"/>
</dbReference>
<dbReference type="InterPro" id="IPR011877">
    <property type="entry name" value="Ribokinase"/>
</dbReference>
<keyword evidence="6 12" id="KW-0547">Nucleotide-binding</keyword>
<keyword evidence="12" id="KW-0963">Cytoplasm</keyword>
<dbReference type="GO" id="GO:0004747">
    <property type="term" value="F:ribokinase activity"/>
    <property type="evidence" value="ECO:0007669"/>
    <property type="project" value="UniProtKB-EC"/>
</dbReference>
<dbReference type="PANTHER" id="PTHR10584:SF166">
    <property type="entry name" value="RIBOKINASE"/>
    <property type="match status" value="1"/>
</dbReference>
<comment type="catalytic activity">
    <reaction evidence="12">
        <text>D-ribose + ATP = D-ribose 5-phosphate + ADP + H(+)</text>
        <dbReference type="Rhea" id="RHEA:13697"/>
        <dbReference type="ChEBI" id="CHEBI:15378"/>
        <dbReference type="ChEBI" id="CHEBI:30616"/>
        <dbReference type="ChEBI" id="CHEBI:47013"/>
        <dbReference type="ChEBI" id="CHEBI:78346"/>
        <dbReference type="ChEBI" id="CHEBI:456216"/>
        <dbReference type="EC" id="2.7.1.15"/>
    </reaction>
</comment>
<feature type="binding site" evidence="12">
    <location>
        <begin position="253"/>
        <end position="254"/>
    </location>
    <ligand>
        <name>ATP</name>
        <dbReference type="ChEBI" id="CHEBI:30616"/>
    </ligand>
</feature>
<evidence type="ECO:0000259" key="13">
    <source>
        <dbReference type="Pfam" id="PF00294"/>
    </source>
</evidence>
<evidence type="ECO:0000256" key="11">
    <source>
        <dbReference type="ARBA" id="ARBA00023277"/>
    </source>
</evidence>
<dbReference type="InterPro" id="IPR002173">
    <property type="entry name" value="Carboh/pur_kinase_PfkB_CS"/>
</dbReference>
<keyword evidence="4 12" id="KW-0808">Transferase</keyword>
<name>A0ABY3SPE9_9BACL</name>
<proteinExistence type="inferred from homology"/>
<feature type="domain" description="Carbohydrate kinase PfkB" evidence="13">
    <location>
        <begin position="4"/>
        <end position="295"/>
    </location>
</feature>
<feature type="binding site" evidence="12">
    <location>
        <position position="284"/>
    </location>
    <ligand>
        <name>K(+)</name>
        <dbReference type="ChEBI" id="CHEBI:29103"/>
    </ligand>
</feature>
<keyword evidence="7 12" id="KW-0418">Kinase</keyword>
<dbReference type="PROSITE" id="PS00584">
    <property type="entry name" value="PFKB_KINASES_2"/>
    <property type="match status" value="1"/>
</dbReference>
<dbReference type="SUPFAM" id="SSF53613">
    <property type="entry name" value="Ribokinase-like"/>
    <property type="match status" value="1"/>
</dbReference>
<evidence type="ECO:0000313" key="15">
    <source>
        <dbReference type="Proteomes" id="UP001649230"/>
    </source>
</evidence>
<dbReference type="InterPro" id="IPR011611">
    <property type="entry name" value="PfkB_dom"/>
</dbReference>
<reference evidence="14 15" key="1">
    <citation type="journal article" date="2024" name="Int. J. Syst. Evol. Microbiol.">
        <title>Paenibacillus hexagrammi sp. nov., a novel bacterium isolated from the gut content of Hexagrammos agrammus.</title>
        <authorList>
            <person name="Jung H.K."/>
            <person name="Kim D.G."/>
            <person name="Zin H."/>
            <person name="Park J."/>
            <person name="Jung H."/>
            <person name="Kim Y.O."/>
            <person name="Kong H.J."/>
            <person name="Kim J.W."/>
            <person name="Kim Y.S."/>
        </authorList>
    </citation>
    <scope>NUCLEOTIDE SEQUENCE [LARGE SCALE GENOMIC DNA]</scope>
    <source>
        <strain evidence="14 15">YPD9-1</strain>
    </source>
</reference>
<dbReference type="PRINTS" id="PR00990">
    <property type="entry name" value="RIBOKINASE"/>
</dbReference>
<comment type="similarity">
    <text evidence="12">Belongs to the carbohydrate kinase PfkB family. Ribokinase subfamily.</text>
</comment>
<dbReference type="EMBL" id="CP090978">
    <property type="protein sequence ID" value="UJF35295.1"/>
    <property type="molecule type" value="Genomic_DNA"/>
</dbReference>
<gene>
    <name evidence="12 14" type="primary">rbsK</name>
    <name evidence="14" type="ORF">L0M14_09410</name>
</gene>
<dbReference type="EC" id="2.7.1.15" evidence="2 12"/>
<comment type="caution">
    <text evidence="12">Lacks conserved residue(s) required for the propagation of feature annotation.</text>
</comment>
<dbReference type="InterPro" id="IPR002139">
    <property type="entry name" value="Ribo/fructo_kinase"/>
</dbReference>
<evidence type="ECO:0000256" key="8">
    <source>
        <dbReference type="ARBA" id="ARBA00022840"/>
    </source>
</evidence>
<keyword evidence="15" id="KW-1185">Reference proteome</keyword>
<evidence type="ECO:0000256" key="2">
    <source>
        <dbReference type="ARBA" id="ARBA00012035"/>
    </source>
</evidence>
<accession>A0ABY3SPE9</accession>
<evidence type="ECO:0000256" key="4">
    <source>
        <dbReference type="ARBA" id="ARBA00022679"/>
    </source>
</evidence>
<dbReference type="Gene3D" id="3.40.1190.20">
    <property type="match status" value="1"/>
</dbReference>
<evidence type="ECO:0000256" key="6">
    <source>
        <dbReference type="ARBA" id="ARBA00022741"/>
    </source>
</evidence>
<comment type="subcellular location">
    <subcellularLocation>
        <location evidence="12">Cytoplasm</location>
    </subcellularLocation>
</comment>
<dbReference type="InterPro" id="IPR029056">
    <property type="entry name" value="Ribokinase-like"/>
</dbReference>
<feature type="binding site" evidence="12">
    <location>
        <position position="289"/>
    </location>
    <ligand>
        <name>K(+)</name>
        <dbReference type="ChEBI" id="CHEBI:29103"/>
    </ligand>
</feature>
<feature type="binding site" evidence="12">
    <location>
        <position position="184"/>
    </location>
    <ligand>
        <name>ATP</name>
        <dbReference type="ChEBI" id="CHEBI:30616"/>
    </ligand>
</feature>
<keyword evidence="5 12" id="KW-0479">Metal-binding</keyword>
<comment type="cofactor">
    <cofactor evidence="12">
        <name>Mg(2+)</name>
        <dbReference type="ChEBI" id="CHEBI:18420"/>
    </cofactor>
    <text evidence="12">Requires a divalent cation, most likely magnesium in vivo, as an electrophilic catalyst to aid phosphoryl group transfer. It is the chelate of the metal and the nucleotide that is the actual substrate.</text>
</comment>
<dbReference type="Pfam" id="PF00294">
    <property type="entry name" value="PfkB"/>
    <property type="match status" value="1"/>
</dbReference>
<comment type="function">
    <text evidence="12">Catalyzes the phosphorylation of ribose at O-5 in a reaction requiring ATP and magnesium. The resulting D-ribose-5-phosphate can then be used either for sythesis of nucleotides, histidine, and tryptophan, or as a component of the pentose phosphate pathway.</text>
</comment>
<evidence type="ECO:0000256" key="7">
    <source>
        <dbReference type="ARBA" id="ARBA00022777"/>
    </source>
</evidence>
<keyword evidence="8 12" id="KW-0067">ATP-binding</keyword>
<dbReference type="CDD" id="cd01174">
    <property type="entry name" value="ribokinase"/>
    <property type="match status" value="1"/>
</dbReference>
<sequence>MRPRIAVVGSCNMDLVVSAHRMPRQGETVMGQHIRYVPGGKGANQAVGCARLGADVSMIGAVGCDVFGQGIMHALRDEQIDLSGMLQVEAEPTGTATIIHALQDNSIIVVPGANSCCSPEQVRSFRSRIEQANVLLVQLEVPLETVEAAISIAHEKKIPTVLNPAPAATLPDTILQKVTILTPNETEFEHLTGVSVEQASDETLAGVIREWELQYNHRICLTRGKFGCTYRKENVLVHVPAPHVEVVDTTGAGDAYNAALAYAISLKWPIHRAVSFAVAAGSCSVTRFGAQKGMPNLAVAMEMNSSMNSHNV</sequence>
<keyword evidence="10 12" id="KW-0630">Potassium</keyword>
<evidence type="ECO:0000256" key="1">
    <source>
        <dbReference type="ARBA" id="ARBA00005380"/>
    </source>
</evidence>
<organism evidence="14 15">
    <name type="scientific">Paenibacillus hexagrammi</name>
    <dbReference type="NCBI Taxonomy" id="2908839"/>
    <lineage>
        <taxon>Bacteria</taxon>
        <taxon>Bacillati</taxon>
        <taxon>Bacillota</taxon>
        <taxon>Bacilli</taxon>
        <taxon>Bacillales</taxon>
        <taxon>Paenibacillaceae</taxon>
        <taxon>Paenibacillus</taxon>
    </lineage>
</organism>
<feature type="binding site" evidence="12">
    <location>
        <begin position="40"/>
        <end position="44"/>
    </location>
    <ligand>
        <name>substrate</name>
    </ligand>
</feature>
<comment type="similarity">
    <text evidence="1">Belongs to the carbohydrate kinase pfkB family.</text>
</comment>
<feature type="binding site" evidence="12">
    <location>
        <position position="254"/>
    </location>
    <ligand>
        <name>substrate</name>
    </ligand>
</feature>
<keyword evidence="11 12" id="KW-0119">Carbohydrate metabolism</keyword>
<feature type="binding site" evidence="12">
    <location>
        <position position="140"/>
    </location>
    <ligand>
        <name>substrate</name>
    </ligand>
</feature>
<evidence type="ECO:0000256" key="5">
    <source>
        <dbReference type="ARBA" id="ARBA00022723"/>
    </source>
</evidence>
<comment type="subunit">
    <text evidence="12">Homodimer.</text>
</comment>
<comment type="activity regulation">
    <text evidence="12">Activated by a monovalent cation that binds near, but not in, the active site. The most likely occupant of the site in vivo is potassium. Ion binding induces a conformational change that may alter substrate affinity.</text>
</comment>
<evidence type="ECO:0000256" key="3">
    <source>
        <dbReference type="ARBA" id="ARBA00016943"/>
    </source>
</evidence>
<keyword evidence="9 12" id="KW-0460">Magnesium</keyword>
<dbReference type="PROSITE" id="PS00583">
    <property type="entry name" value="PFKB_KINASES_1"/>
    <property type="match status" value="1"/>
</dbReference>
<dbReference type="PANTHER" id="PTHR10584">
    <property type="entry name" value="SUGAR KINASE"/>
    <property type="match status" value="1"/>
</dbReference>
<dbReference type="RefSeq" id="WP_235121862.1">
    <property type="nucleotide sequence ID" value="NZ_CP090978.1"/>
</dbReference>